<dbReference type="Proteomes" id="UP001194746">
    <property type="component" value="Unassembled WGS sequence"/>
</dbReference>
<dbReference type="EMBL" id="VCAU01000016">
    <property type="protein sequence ID" value="KAF9891781.1"/>
    <property type="molecule type" value="Genomic_DNA"/>
</dbReference>
<proteinExistence type="inferred from homology"/>
<name>A0AAD4CS87_ASPNN</name>
<evidence type="ECO:0000313" key="4">
    <source>
        <dbReference type="EMBL" id="KAF9891781.1"/>
    </source>
</evidence>
<keyword evidence="5" id="KW-1185">Reference proteome</keyword>
<comment type="similarity">
    <text evidence="1">Belongs to the PIGL family.</text>
</comment>
<gene>
    <name evidence="4" type="primary">GPI12</name>
    <name evidence="4" type="ORF">FE257_003262</name>
</gene>
<reference evidence="4" key="1">
    <citation type="journal article" date="2019" name="Beilstein J. Org. Chem.">
        <title>Nanangenines: drimane sesquiterpenoids as the dominant metabolite cohort of a novel Australian fungus, Aspergillus nanangensis.</title>
        <authorList>
            <person name="Lacey H.J."/>
            <person name="Gilchrist C.L.M."/>
            <person name="Crombie A."/>
            <person name="Kalaitzis J.A."/>
            <person name="Vuong D."/>
            <person name="Rutledge P.J."/>
            <person name="Turner P."/>
            <person name="Pitt J.I."/>
            <person name="Lacey E."/>
            <person name="Chooi Y.H."/>
            <person name="Piggott A.M."/>
        </authorList>
    </citation>
    <scope>NUCLEOTIDE SEQUENCE</scope>
    <source>
        <strain evidence="4">MST-FP2251</strain>
    </source>
</reference>
<comment type="caution">
    <text evidence="4">The sequence shown here is derived from an EMBL/GenBank/DDBJ whole genome shotgun (WGS) entry which is preliminary data.</text>
</comment>
<dbReference type="InterPro" id="IPR024078">
    <property type="entry name" value="LmbE-like_dom_sf"/>
</dbReference>
<dbReference type="SUPFAM" id="SSF102588">
    <property type="entry name" value="LmbE-like"/>
    <property type="match status" value="1"/>
</dbReference>
<dbReference type="InterPro" id="IPR003737">
    <property type="entry name" value="GlcNAc_PI_deacetylase-related"/>
</dbReference>
<sequence>MNVMTPSSLISLGFAIAAVFIFWTLSSTTSSPFARTFPRLLNKRICLLIAHPDDEAMFFAPAVLALTKPEFGNHLKILCLSTGDADGLGDIRKKELQKSAMQLGLRSESDVFIVDDPTRFRDSMTATWAEADVSALLASAFAPGMSAPNGSSSNSDPTRKRTTNPSSSKDGAPTATIDVILTFDRHGISNHPNHRSLYHGAVQFLRTLMKDKAGYSCPVTLYTLHTTSIFRKYVGVLDAPLTMALGAVKTVGSIFSGGRGAKDDMPNRLLYVSGVGEWITAQSAMVKAHRSQMVWFRWGWITFGRYMAVNDLNKERVV</sequence>
<evidence type="ECO:0000256" key="1">
    <source>
        <dbReference type="ARBA" id="ARBA00006066"/>
    </source>
</evidence>
<dbReference type="PANTHER" id="PTHR12993">
    <property type="entry name" value="N-ACETYLGLUCOSAMINYL-PHOSPHATIDYLINOSITOL DE-N-ACETYLASE-RELATED"/>
    <property type="match status" value="1"/>
</dbReference>
<dbReference type="Gene3D" id="3.40.50.10320">
    <property type="entry name" value="LmbE-like"/>
    <property type="match status" value="1"/>
</dbReference>
<dbReference type="GO" id="GO:0000225">
    <property type="term" value="F:N-acetylglucosaminylphosphatidylinositol deacetylase activity"/>
    <property type="evidence" value="ECO:0007669"/>
    <property type="project" value="UniProtKB-EC"/>
</dbReference>
<feature type="region of interest" description="Disordered" evidence="3">
    <location>
        <begin position="147"/>
        <end position="173"/>
    </location>
</feature>
<dbReference type="Pfam" id="PF02585">
    <property type="entry name" value="PIG-L"/>
    <property type="match status" value="1"/>
</dbReference>
<dbReference type="GO" id="GO:0005783">
    <property type="term" value="C:endoplasmic reticulum"/>
    <property type="evidence" value="ECO:0007669"/>
    <property type="project" value="TreeGrafter"/>
</dbReference>
<dbReference type="PANTHER" id="PTHR12993:SF11">
    <property type="entry name" value="N-ACETYLGLUCOSAMINYL-PHOSPHATIDYLINOSITOL DE-N-ACETYLASE"/>
    <property type="match status" value="1"/>
</dbReference>
<organism evidence="4 5">
    <name type="scientific">Aspergillus nanangensis</name>
    <dbReference type="NCBI Taxonomy" id="2582783"/>
    <lineage>
        <taxon>Eukaryota</taxon>
        <taxon>Fungi</taxon>
        <taxon>Dikarya</taxon>
        <taxon>Ascomycota</taxon>
        <taxon>Pezizomycotina</taxon>
        <taxon>Eurotiomycetes</taxon>
        <taxon>Eurotiomycetidae</taxon>
        <taxon>Eurotiales</taxon>
        <taxon>Aspergillaceae</taxon>
        <taxon>Aspergillus</taxon>
        <taxon>Aspergillus subgen. Circumdati</taxon>
    </lineage>
</organism>
<dbReference type="AlphaFoldDB" id="A0AAD4CS87"/>
<protein>
    <recommendedName>
        <fullName evidence="2">N-acetylglucosaminylphosphatidylinositol deacetylase</fullName>
        <ecNumber evidence="2">3.5.1.89</ecNumber>
    </recommendedName>
</protein>
<evidence type="ECO:0000256" key="3">
    <source>
        <dbReference type="SAM" id="MobiDB-lite"/>
    </source>
</evidence>
<dbReference type="EC" id="3.5.1.89" evidence="2"/>
<evidence type="ECO:0000256" key="2">
    <source>
        <dbReference type="ARBA" id="ARBA00012176"/>
    </source>
</evidence>
<accession>A0AAD4CS87</accession>
<evidence type="ECO:0000313" key="5">
    <source>
        <dbReference type="Proteomes" id="UP001194746"/>
    </source>
</evidence>
<reference evidence="4" key="2">
    <citation type="submission" date="2020-02" db="EMBL/GenBank/DDBJ databases">
        <authorList>
            <person name="Gilchrist C.L.M."/>
            <person name="Chooi Y.-H."/>
        </authorList>
    </citation>
    <scope>NUCLEOTIDE SEQUENCE</scope>
    <source>
        <strain evidence="4">MST-FP2251</strain>
    </source>
</reference>